<evidence type="ECO:0000256" key="3">
    <source>
        <dbReference type="PIRSR" id="PIRSR601461-2"/>
    </source>
</evidence>
<organism evidence="5 6">
    <name type="scientific">Opisthorchis viverrini</name>
    <name type="common">Southeast Asian liver fluke</name>
    <dbReference type="NCBI Taxonomy" id="6198"/>
    <lineage>
        <taxon>Eukaryota</taxon>
        <taxon>Metazoa</taxon>
        <taxon>Spiralia</taxon>
        <taxon>Lophotrochozoa</taxon>
        <taxon>Platyhelminthes</taxon>
        <taxon>Trematoda</taxon>
        <taxon>Digenea</taxon>
        <taxon>Opisthorchiida</taxon>
        <taxon>Opisthorchiata</taxon>
        <taxon>Opisthorchiidae</taxon>
        <taxon>Opisthorchis</taxon>
    </lineage>
</organism>
<keyword evidence="6" id="KW-1185">Reference proteome</keyword>
<comment type="similarity">
    <text evidence="1">Belongs to the peptidase A1 family.</text>
</comment>
<protein>
    <submittedName>
        <fullName evidence="5">Eukaryotic aspartyl protease</fullName>
    </submittedName>
</protein>
<accession>A0A1S8WW15</accession>
<dbReference type="InterPro" id="IPR033121">
    <property type="entry name" value="PEPTIDASE_A1"/>
</dbReference>
<evidence type="ECO:0000313" key="5">
    <source>
        <dbReference type="EMBL" id="OON18732.1"/>
    </source>
</evidence>
<dbReference type="GO" id="GO:0006508">
    <property type="term" value="P:proteolysis"/>
    <property type="evidence" value="ECO:0007669"/>
    <property type="project" value="UniProtKB-KW"/>
</dbReference>
<reference evidence="5 6" key="1">
    <citation type="submission" date="2015-03" db="EMBL/GenBank/DDBJ databases">
        <title>Draft genome of the nematode, Opisthorchis viverrini.</title>
        <authorList>
            <person name="Mitreva M."/>
        </authorList>
    </citation>
    <scope>NUCLEOTIDE SEQUENCE [LARGE SCALE GENOMIC DNA]</scope>
    <source>
        <strain evidence="5">Khon Kaen</strain>
    </source>
</reference>
<name>A0A1S8WW15_OPIVI</name>
<dbReference type="AlphaFoldDB" id="A0A1S8WW15"/>
<dbReference type="Proteomes" id="UP000243686">
    <property type="component" value="Unassembled WGS sequence"/>
</dbReference>
<keyword evidence="5" id="KW-0378">Hydrolase</keyword>
<evidence type="ECO:0000256" key="2">
    <source>
        <dbReference type="PIRSR" id="PIRSR601461-1"/>
    </source>
</evidence>
<dbReference type="CDD" id="cd05471">
    <property type="entry name" value="pepsin_like"/>
    <property type="match status" value="1"/>
</dbReference>
<feature type="domain" description="Peptidase A1" evidence="4">
    <location>
        <begin position="59"/>
        <end position="371"/>
    </location>
</feature>
<sequence>MGFFQSVKIRARPSLPSSSKGICSNMLQSSVLVAVLQYRKPSDPCCHLKRFSKRSSGHYWGQIQMGEPPQNFSVIFDTGGSINWLPSSAAKSKKLSFGRVYDRILSSQSHTQGIAHTARYVSITLQGILVTDILKLGSSILENFTFMETLDYNGPRNLMSKADGVFGLRCWARKPVVMSNILNVLTKRGKIDQQLFTFRFCGNPENPKSDHVGDLVFGVIRTDFQNSEPTYVKIKKPWRFYVKIISVGEVEICSSCQALADTGAVKTVGPRLQVEQVFSQFKNAQIKKGALYVDCRTINDYPPIRIGIQEKSFNLRARDLIYQDVRKGRATCILGIRFIPEEKRTHWTFGTSILRFFHTIFDHGKKKMGFAESSGKADLIPTIPAMETNLNLTYFDRSKLPSFETVMKAFFQTLSHHKNAE</sequence>
<feature type="active site" evidence="2">
    <location>
        <position position="261"/>
    </location>
</feature>
<dbReference type="Pfam" id="PF00026">
    <property type="entry name" value="Asp"/>
    <property type="match status" value="1"/>
</dbReference>
<dbReference type="InterPro" id="IPR001461">
    <property type="entry name" value="Aspartic_peptidase_A1"/>
</dbReference>
<dbReference type="InterPro" id="IPR021109">
    <property type="entry name" value="Peptidase_aspartic_dom_sf"/>
</dbReference>
<evidence type="ECO:0000256" key="1">
    <source>
        <dbReference type="ARBA" id="ARBA00007447"/>
    </source>
</evidence>
<dbReference type="EMBL" id="KV893903">
    <property type="protein sequence ID" value="OON18732.1"/>
    <property type="molecule type" value="Genomic_DNA"/>
</dbReference>
<dbReference type="InterPro" id="IPR034164">
    <property type="entry name" value="Pepsin-like_dom"/>
</dbReference>
<evidence type="ECO:0000259" key="4">
    <source>
        <dbReference type="PROSITE" id="PS51767"/>
    </source>
</evidence>
<gene>
    <name evidence="5" type="ORF">X801_05409</name>
</gene>
<dbReference type="PRINTS" id="PR00792">
    <property type="entry name" value="PEPSIN"/>
</dbReference>
<feature type="active site" evidence="2">
    <location>
        <position position="77"/>
    </location>
</feature>
<keyword evidence="5" id="KW-0645">Protease</keyword>
<dbReference type="Gene3D" id="2.40.70.10">
    <property type="entry name" value="Acid Proteases"/>
    <property type="match status" value="2"/>
</dbReference>
<evidence type="ECO:0000313" key="6">
    <source>
        <dbReference type="Proteomes" id="UP000243686"/>
    </source>
</evidence>
<dbReference type="PROSITE" id="PS51767">
    <property type="entry name" value="PEPTIDASE_A1"/>
    <property type="match status" value="1"/>
</dbReference>
<feature type="disulfide bond" evidence="3">
    <location>
        <begin position="295"/>
        <end position="332"/>
    </location>
</feature>
<keyword evidence="3" id="KW-1015">Disulfide bond</keyword>
<dbReference type="PANTHER" id="PTHR47966">
    <property type="entry name" value="BETA-SITE APP-CLEAVING ENZYME, ISOFORM A-RELATED"/>
    <property type="match status" value="1"/>
</dbReference>
<proteinExistence type="inferred from homology"/>
<dbReference type="SUPFAM" id="SSF50630">
    <property type="entry name" value="Acid proteases"/>
    <property type="match status" value="1"/>
</dbReference>
<dbReference type="GO" id="GO:0004190">
    <property type="term" value="F:aspartic-type endopeptidase activity"/>
    <property type="evidence" value="ECO:0007669"/>
    <property type="project" value="InterPro"/>
</dbReference>